<accession>A0A8J2YAD3</accession>
<comment type="caution">
    <text evidence="1">The sequence shown here is derived from an EMBL/GenBank/DDBJ whole genome shotgun (WGS) entry which is preliminary data.</text>
</comment>
<dbReference type="Pfam" id="PF07307">
    <property type="entry name" value="HEPPP_synt_1"/>
    <property type="match status" value="1"/>
</dbReference>
<protein>
    <recommendedName>
        <fullName evidence="3">Heptaprenyl diphosphate synthase</fullName>
    </recommendedName>
</protein>
<sequence length="246" mass="27901">MTSMSKDLQKILAEIADQSRYSYMEKHIRRPEIPVFFVRVLYWMLRSHALPGERIHRYCVTAALVKMGLDIHDQVSTKKESGRAGMRSRQLTVLAGDYFSSLFYRGLADTGEVDAIQWLSEGICDINKAKMDLYLMQQEGVPLSPSVGIQLIRRIHAGLVTALCRRLPGAEENSWERLAGHLVTLYYAQRGDHHRWLTVPEGWLQPLAMEAVQIAKQMRPLDECGEVNGLIMETAAGMDETLVREG</sequence>
<organism evidence="1 2">
    <name type="scientific">Marinithermofilum abyssi</name>
    <dbReference type="NCBI Taxonomy" id="1571185"/>
    <lineage>
        <taxon>Bacteria</taxon>
        <taxon>Bacillati</taxon>
        <taxon>Bacillota</taxon>
        <taxon>Bacilli</taxon>
        <taxon>Bacillales</taxon>
        <taxon>Thermoactinomycetaceae</taxon>
        <taxon>Marinithermofilum</taxon>
    </lineage>
</organism>
<dbReference type="RefSeq" id="WP_188646884.1">
    <property type="nucleotide sequence ID" value="NZ_BMHQ01000003.1"/>
</dbReference>
<dbReference type="Proteomes" id="UP000625210">
    <property type="component" value="Unassembled WGS sequence"/>
</dbReference>
<dbReference type="AlphaFoldDB" id="A0A8J2YAD3"/>
<evidence type="ECO:0008006" key="3">
    <source>
        <dbReference type="Google" id="ProtNLM"/>
    </source>
</evidence>
<gene>
    <name evidence="1" type="ORF">GCM10011571_10800</name>
</gene>
<reference evidence="1" key="2">
    <citation type="submission" date="2020-09" db="EMBL/GenBank/DDBJ databases">
        <authorList>
            <person name="Sun Q."/>
            <person name="Zhou Y."/>
        </authorList>
    </citation>
    <scope>NUCLEOTIDE SEQUENCE</scope>
    <source>
        <strain evidence="1">CGMCC 1.15179</strain>
    </source>
</reference>
<dbReference type="Gene3D" id="1.20.120.1450">
    <property type="match status" value="1"/>
</dbReference>
<proteinExistence type="predicted"/>
<dbReference type="GO" id="GO:0009234">
    <property type="term" value="P:menaquinone biosynthetic process"/>
    <property type="evidence" value="ECO:0007669"/>
    <property type="project" value="InterPro"/>
</dbReference>
<reference evidence="1" key="1">
    <citation type="journal article" date="2014" name="Int. J. Syst. Evol. Microbiol.">
        <title>Complete genome sequence of Corynebacterium casei LMG S-19264T (=DSM 44701T), isolated from a smear-ripened cheese.</title>
        <authorList>
            <consortium name="US DOE Joint Genome Institute (JGI-PGF)"/>
            <person name="Walter F."/>
            <person name="Albersmeier A."/>
            <person name="Kalinowski J."/>
            <person name="Ruckert C."/>
        </authorList>
    </citation>
    <scope>NUCLEOTIDE SEQUENCE</scope>
    <source>
        <strain evidence="1">CGMCC 1.15179</strain>
    </source>
</reference>
<dbReference type="InterPro" id="IPR009920">
    <property type="entry name" value="HEPPP_synth_su1"/>
</dbReference>
<keyword evidence="2" id="KW-1185">Reference proteome</keyword>
<evidence type="ECO:0000313" key="2">
    <source>
        <dbReference type="Proteomes" id="UP000625210"/>
    </source>
</evidence>
<dbReference type="EMBL" id="BMHQ01000003">
    <property type="protein sequence ID" value="GGE11295.1"/>
    <property type="molecule type" value="Genomic_DNA"/>
</dbReference>
<evidence type="ECO:0000313" key="1">
    <source>
        <dbReference type="EMBL" id="GGE11295.1"/>
    </source>
</evidence>
<name>A0A8J2YAD3_9BACL</name>